<name>A0A7J9FI74_9ROSI</name>
<dbReference type="Proteomes" id="UP000593568">
    <property type="component" value="Unassembled WGS sequence"/>
</dbReference>
<comment type="caution">
    <text evidence="2">The sequence shown here is derived from an EMBL/GenBank/DDBJ whole genome shotgun (WGS) entry which is preliminary data.</text>
</comment>
<feature type="domain" description="RNase H type-1" evidence="1">
    <location>
        <begin position="66"/>
        <end position="126"/>
    </location>
</feature>
<proteinExistence type="predicted"/>
<protein>
    <recommendedName>
        <fullName evidence="1">RNase H type-1 domain-containing protein</fullName>
    </recommendedName>
</protein>
<keyword evidence="3" id="KW-1185">Reference proteome</keyword>
<organism evidence="2 3">
    <name type="scientific">Gossypium trilobum</name>
    <dbReference type="NCBI Taxonomy" id="34281"/>
    <lineage>
        <taxon>Eukaryota</taxon>
        <taxon>Viridiplantae</taxon>
        <taxon>Streptophyta</taxon>
        <taxon>Embryophyta</taxon>
        <taxon>Tracheophyta</taxon>
        <taxon>Spermatophyta</taxon>
        <taxon>Magnoliopsida</taxon>
        <taxon>eudicotyledons</taxon>
        <taxon>Gunneridae</taxon>
        <taxon>Pentapetalae</taxon>
        <taxon>rosids</taxon>
        <taxon>malvids</taxon>
        <taxon>Malvales</taxon>
        <taxon>Malvaceae</taxon>
        <taxon>Malvoideae</taxon>
        <taxon>Gossypium</taxon>
    </lineage>
</organism>
<gene>
    <name evidence="2" type="ORF">Gotri_027949</name>
</gene>
<evidence type="ECO:0000313" key="3">
    <source>
        <dbReference type="Proteomes" id="UP000593568"/>
    </source>
</evidence>
<dbReference type="Pfam" id="PF13456">
    <property type="entry name" value="RVT_3"/>
    <property type="match status" value="1"/>
</dbReference>
<reference evidence="2 3" key="1">
    <citation type="journal article" date="2019" name="Genome Biol. Evol.">
        <title>Insights into the evolution of the New World diploid cottons (Gossypium, subgenus Houzingenia) based on genome sequencing.</title>
        <authorList>
            <person name="Grover C.E."/>
            <person name="Arick M.A. 2nd"/>
            <person name="Thrash A."/>
            <person name="Conover J.L."/>
            <person name="Sanders W.S."/>
            <person name="Peterson D.G."/>
            <person name="Frelichowski J.E."/>
            <person name="Scheffler J.A."/>
            <person name="Scheffler B.E."/>
            <person name="Wendel J.F."/>
        </authorList>
    </citation>
    <scope>NUCLEOTIDE SEQUENCE [LARGE SCALE GENOMIC DNA]</scope>
    <source>
        <strain evidence="2">8</strain>
        <tissue evidence="2">Leaf</tissue>
    </source>
</reference>
<dbReference type="AlphaFoldDB" id="A0A7J9FI74"/>
<evidence type="ECO:0000313" key="2">
    <source>
        <dbReference type="EMBL" id="MBA0784881.1"/>
    </source>
</evidence>
<accession>A0A7J9FI74</accession>
<dbReference type="InterPro" id="IPR002156">
    <property type="entry name" value="RNaseH_domain"/>
</dbReference>
<dbReference type="GO" id="GO:0003676">
    <property type="term" value="F:nucleic acid binding"/>
    <property type="evidence" value="ECO:0007669"/>
    <property type="project" value="InterPro"/>
</dbReference>
<sequence>MIILWRALSNVWPLLRENLYWSIGDECNLKELVTESGAWNLDLFRLWTLETIISRIVRIPPLYPTIDGAVKMETGNATFGGVLRDHEGKWILGFNRCLRKCLVFNAELWGIYGDLFILQSRNYESVLI</sequence>
<evidence type="ECO:0000259" key="1">
    <source>
        <dbReference type="Pfam" id="PF13456"/>
    </source>
</evidence>
<dbReference type="EMBL" id="JABEZW010216740">
    <property type="protein sequence ID" value="MBA0784881.1"/>
    <property type="molecule type" value="Genomic_DNA"/>
</dbReference>
<dbReference type="GO" id="GO:0004523">
    <property type="term" value="F:RNA-DNA hybrid ribonuclease activity"/>
    <property type="evidence" value="ECO:0007669"/>
    <property type="project" value="InterPro"/>
</dbReference>